<evidence type="ECO:0000313" key="3">
    <source>
        <dbReference type="Proteomes" id="UP000017048"/>
    </source>
</evidence>
<sequence length="95" mass="10504">MKLLGSTVVGAWVDRATADLRAAGEFAQEVKAATAVRRRKISRKAAASGRDIVGEGRSLVDDITELADAARRARTDRLREQRERSGARTRSKRPW</sequence>
<evidence type="ECO:0000313" key="2">
    <source>
        <dbReference type="EMBL" id="GAD82359.1"/>
    </source>
</evidence>
<dbReference type="AlphaFoldDB" id="U5EB10"/>
<protein>
    <submittedName>
        <fullName evidence="2">Uncharacterized protein</fullName>
    </submittedName>
</protein>
<accession>U5EB10</accession>
<proteinExistence type="predicted"/>
<dbReference type="GeneID" id="91516756"/>
<dbReference type="RefSeq" id="WP_019050404.1">
    <property type="nucleotide sequence ID" value="NZ_BAFO02000008.1"/>
</dbReference>
<keyword evidence="3" id="KW-1185">Reference proteome</keyword>
<gene>
    <name evidence="2" type="ORF">NCAST_08_02330</name>
</gene>
<dbReference type="Proteomes" id="UP000017048">
    <property type="component" value="Unassembled WGS sequence"/>
</dbReference>
<dbReference type="EMBL" id="BAFO02000008">
    <property type="protein sequence ID" value="GAD82359.1"/>
    <property type="molecule type" value="Genomic_DNA"/>
</dbReference>
<organism evidence="2 3">
    <name type="scientific">Nocardia asteroides NBRC 15531</name>
    <dbReference type="NCBI Taxonomy" id="1110697"/>
    <lineage>
        <taxon>Bacteria</taxon>
        <taxon>Bacillati</taxon>
        <taxon>Actinomycetota</taxon>
        <taxon>Actinomycetes</taxon>
        <taxon>Mycobacteriales</taxon>
        <taxon>Nocardiaceae</taxon>
        <taxon>Nocardia</taxon>
    </lineage>
</organism>
<feature type="compositionally biased region" description="Basic and acidic residues" evidence="1">
    <location>
        <begin position="72"/>
        <end position="86"/>
    </location>
</feature>
<evidence type="ECO:0000256" key="1">
    <source>
        <dbReference type="SAM" id="MobiDB-lite"/>
    </source>
</evidence>
<name>U5EB10_NOCAS</name>
<reference evidence="2 3" key="1">
    <citation type="journal article" date="2014" name="BMC Genomics">
        <title>Genome based analysis of type-I polyketide synthase and nonribosomal peptide synthetase gene clusters in seven strains of five representative Nocardia species.</title>
        <authorList>
            <person name="Komaki H."/>
            <person name="Ichikawa N."/>
            <person name="Hosoyama A."/>
            <person name="Takahashi-Nakaguchi A."/>
            <person name="Matsuzawa T."/>
            <person name="Suzuki K."/>
            <person name="Fujita N."/>
            <person name="Gonoi T."/>
        </authorList>
    </citation>
    <scope>NUCLEOTIDE SEQUENCE [LARGE SCALE GENOMIC DNA]</scope>
    <source>
        <strain evidence="2 3">NBRC 15531</strain>
    </source>
</reference>
<comment type="caution">
    <text evidence="2">The sequence shown here is derived from an EMBL/GenBank/DDBJ whole genome shotgun (WGS) entry which is preliminary data.</text>
</comment>
<feature type="region of interest" description="Disordered" evidence="1">
    <location>
        <begin position="72"/>
        <end position="95"/>
    </location>
</feature>